<evidence type="ECO:0000259" key="2">
    <source>
        <dbReference type="Pfam" id="PF12850"/>
    </source>
</evidence>
<dbReference type="RefSeq" id="WP_254020080.1">
    <property type="nucleotide sequence ID" value="NZ_CAKXZT010000140.1"/>
</dbReference>
<dbReference type="EMBL" id="CAKXZT010000140">
    <property type="protein sequence ID" value="CAH2404633.1"/>
    <property type="molecule type" value="Genomic_DNA"/>
</dbReference>
<feature type="domain" description="Calcineurin-like phosphoesterase" evidence="2">
    <location>
        <begin position="1"/>
        <end position="212"/>
    </location>
</feature>
<dbReference type="PIRSF" id="PIRSF000883">
    <property type="entry name" value="Pesterase_MJ0912"/>
    <property type="match status" value="1"/>
</dbReference>
<reference evidence="3 4" key="1">
    <citation type="submission" date="2022-03" db="EMBL/GenBank/DDBJ databases">
        <authorList>
            <person name="Brunel B."/>
        </authorList>
    </citation>
    <scope>NUCLEOTIDE SEQUENCE [LARGE SCALE GENOMIC DNA]</scope>
    <source>
        <strain evidence="3">STM5069sample</strain>
    </source>
</reference>
<dbReference type="Pfam" id="PF12850">
    <property type="entry name" value="Metallophos_2"/>
    <property type="match status" value="1"/>
</dbReference>
<dbReference type="InterPro" id="IPR029052">
    <property type="entry name" value="Metallo-depent_PP-like"/>
</dbReference>
<accession>A0ABM9E7B5</accession>
<protein>
    <submittedName>
        <fullName evidence="3">Metallophosphoesterase</fullName>
    </submittedName>
</protein>
<proteinExistence type="inferred from homology"/>
<dbReference type="InterPro" id="IPR024654">
    <property type="entry name" value="Calcineurin-like_PHP_lpxH"/>
</dbReference>
<comment type="caution">
    <text evidence="3">The sequence shown here is derived from an EMBL/GenBank/DDBJ whole genome shotgun (WGS) entry which is preliminary data.</text>
</comment>
<dbReference type="SUPFAM" id="SSF56300">
    <property type="entry name" value="Metallo-dependent phosphatases"/>
    <property type="match status" value="1"/>
</dbReference>
<organism evidence="3 4">
    <name type="scientific">Mesorhizobium escarrei</name>
    <dbReference type="NCBI Taxonomy" id="666018"/>
    <lineage>
        <taxon>Bacteria</taxon>
        <taxon>Pseudomonadati</taxon>
        <taxon>Pseudomonadota</taxon>
        <taxon>Alphaproteobacteria</taxon>
        <taxon>Hyphomicrobiales</taxon>
        <taxon>Phyllobacteriaceae</taxon>
        <taxon>Mesorhizobium</taxon>
    </lineage>
</organism>
<dbReference type="PANTHER" id="PTHR42850">
    <property type="entry name" value="METALLOPHOSPHOESTERASE"/>
    <property type="match status" value="1"/>
</dbReference>
<dbReference type="InterPro" id="IPR011152">
    <property type="entry name" value="Pesterase_MJ0912"/>
</dbReference>
<dbReference type="PANTHER" id="PTHR42850:SF2">
    <property type="entry name" value="BLL5683 PROTEIN"/>
    <property type="match status" value="1"/>
</dbReference>
<evidence type="ECO:0000313" key="4">
    <source>
        <dbReference type="Proteomes" id="UP001153050"/>
    </source>
</evidence>
<gene>
    <name evidence="3" type="ORF">MES5069_440011</name>
</gene>
<evidence type="ECO:0000256" key="1">
    <source>
        <dbReference type="ARBA" id="ARBA00008950"/>
    </source>
</evidence>
<sequence length="275" mass="30347">MRLAIISDVHSNLEALQATLDDISTQGADRIICLGDIVGYNTDPAECIALLQKCGVACIAGNHDRAVCGQITTDDFGFVGARAILWTRRRLGSEAVSFLAGLPLKAEISDELIAVHGALHPEKNCETVRLDNDERRRQSFEALMDHPAGIRICAFGHTHRLGVFEWQDSMPRQLPGDEINLKEGAYYLVNPGSVGESRTSDPRATYLVLDTARQAIEVKRVSYDWSVSLAKKRQAGLLPPLAALPKPLRVALRRCLVVLGLYDAVRRKWPVRSLK</sequence>
<comment type="similarity">
    <text evidence="1">Belongs to the metallophosphoesterase superfamily. YfcE family.</text>
</comment>
<evidence type="ECO:0000313" key="3">
    <source>
        <dbReference type="EMBL" id="CAH2404633.1"/>
    </source>
</evidence>
<dbReference type="InterPro" id="IPR050126">
    <property type="entry name" value="Ap4A_hydrolase"/>
</dbReference>
<name>A0ABM9E7B5_9HYPH</name>
<dbReference type="Gene3D" id="3.60.21.10">
    <property type="match status" value="1"/>
</dbReference>
<keyword evidence="4" id="KW-1185">Reference proteome</keyword>
<dbReference type="Proteomes" id="UP001153050">
    <property type="component" value="Unassembled WGS sequence"/>
</dbReference>